<dbReference type="PANTHER" id="PTHR11601">
    <property type="entry name" value="CYSTEINE DESULFURYLASE FAMILY MEMBER"/>
    <property type="match status" value="1"/>
</dbReference>
<dbReference type="Gene3D" id="3.40.640.10">
    <property type="entry name" value="Type I PLP-dependent aspartate aminotransferase-like (Major domain)"/>
    <property type="match status" value="1"/>
</dbReference>
<sequence>MMIYMDYAATTPMSEEALQTFIQASQQYFGNEQSLHDTGTSAAALLQACRKDFASMIGGKEQGVYFTSGGSESNYLALQSLLAVHGPGSHIITTEIEHASIRNYFRELEKQGYHVTYLPVDQYGMIDPQILENSITEQTVLASIQHANSEIGTIQNIEKIGLILKKYNVVFHTDCVQTFGKIPIDVQSMHIDSLSVSAHKLYGPKGVGACYINPQIRWQPAFEGTSHESGFRPGTVNVPGIASFITAARHMTEKMEEEAARLKQLRRLFVDGLHSMGYSISVEGHPTSCLPNIVGITIKGIEGQYTMLECNRHGIAVSVGSACQIGKQEPSKTMLAIGKEVEEAKQYVRFSFGVHTTEEHIYKTLEVLRTMLQQFFKGVSLT</sequence>
<dbReference type="InterPro" id="IPR016454">
    <property type="entry name" value="Cysteine_dSase"/>
</dbReference>
<name>A0ABV5WKK0_9BACI</name>
<dbReference type="InterPro" id="IPR015422">
    <property type="entry name" value="PyrdxlP-dep_Trfase_small"/>
</dbReference>
<comment type="cofactor">
    <cofactor evidence="1">
        <name>pyridoxal 5'-phosphate</name>
        <dbReference type="ChEBI" id="CHEBI:597326"/>
    </cofactor>
</comment>
<reference evidence="4 5" key="1">
    <citation type="submission" date="2024-09" db="EMBL/GenBank/DDBJ databases">
        <authorList>
            <person name="Sun Q."/>
            <person name="Mori K."/>
        </authorList>
    </citation>
    <scope>NUCLEOTIDE SEQUENCE [LARGE SCALE GENOMIC DNA]</scope>
    <source>
        <strain evidence="4 5">JCM 11201</strain>
    </source>
</reference>
<dbReference type="PIRSF" id="PIRSF005572">
    <property type="entry name" value="NifS"/>
    <property type="match status" value="1"/>
</dbReference>
<evidence type="ECO:0000256" key="1">
    <source>
        <dbReference type="ARBA" id="ARBA00001933"/>
    </source>
</evidence>
<comment type="caution">
    <text evidence="4">The sequence shown here is derived from an EMBL/GenBank/DDBJ whole genome shotgun (WGS) entry which is preliminary data.</text>
</comment>
<accession>A0ABV5WKK0</accession>
<dbReference type="RefSeq" id="WP_379951414.1">
    <property type="nucleotide sequence ID" value="NZ_JBHMAF010000188.1"/>
</dbReference>
<evidence type="ECO:0000259" key="3">
    <source>
        <dbReference type="Pfam" id="PF00266"/>
    </source>
</evidence>
<organism evidence="4 5">
    <name type="scientific">Ectobacillus funiculus</name>
    <dbReference type="NCBI Taxonomy" id="137993"/>
    <lineage>
        <taxon>Bacteria</taxon>
        <taxon>Bacillati</taxon>
        <taxon>Bacillota</taxon>
        <taxon>Bacilli</taxon>
        <taxon>Bacillales</taxon>
        <taxon>Bacillaceae</taxon>
        <taxon>Ectobacillus</taxon>
    </lineage>
</organism>
<evidence type="ECO:0000256" key="2">
    <source>
        <dbReference type="ARBA" id="ARBA00022898"/>
    </source>
</evidence>
<keyword evidence="5" id="KW-1185">Reference proteome</keyword>
<dbReference type="PANTHER" id="PTHR11601:SF36">
    <property type="entry name" value="CYSTEINE DESULFURASE NIFS-RELATED"/>
    <property type="match status" value="1"/>
</dbReference>
<evidence type="ECO:0000313" key="4">
    <source>
        <dbReference type="EMBL" id="MFB9761172.1"/>
    </source>
</evidence>
<feature type="domain" description="Aminotransferase class V" evidence="3">
    <location>
        <begin position="3"/>
        <end position="361"/>
    </location>
</feature>
<gene>
    <name evidence="4" type="ORF">ACFFMS_23255</name>
</gene>
<dbReference type="EMBL" id="JBHMAF010000188">
    <property type="protein sequence ID" value="MFB9761172.1"/>
    <property type="molecule type" value="Genomic_DNA"/>
</dbReference>
<dbReference type="InterPro" id="IPR015421">
    <property type="entry name" value="PyrdxlP-dep_Trfase_major"/>
</dbReference>
<dbReference type="InterPro" id="IPR000192">
    <property type="entry name" value="Aminotrans_V_dom"/>
</dbReference>
<dbReference type="Gene3D" id="1.10.260.50">
    <property type="match status" value="1"/>
</dbReference>
<keyword evidence="2" id="KW-0663">Pyridoxal phosphate</keyword>
<dbReference type="SUPFAM" id="SSF53383">
    <property type="entry name" value="PLP-dependent transferases"/>
    <property type="match status" value="1"/>
</dbReference>
<dbReference type="Proteomes" id="UP001589609">
    <property type="component" value="Unassembled WGS sequence"/>
</dbReference>
<dbReference type="InterPro" id="IPR015424">
    <property type="entry name" value="PyrdxlP-dep_Trfase"/>
</dbReference>
<dbReference type="NCBIfam" id="NF002806">
    <property type="entry name" value="PRK02948.1"/>
    <property type="match status" value="1"/>
</dbReference>
<evidence type="ECO:0000313" key="5">
    <source>
        <dbReference type="Proteomes" id="UP001589609"/>
    </source>
</evidence>
<protein>
    <submittedName>
        <fullName evidence="4">IscS subfamily cysteine desulfurase</fullName>
    </submittedName>
</protein>
<proteinExistence type="predicted"/>
<dbReference type="Pfam" id="PF00266">
    <property type="entry name" value="Aminotran_5"/>
    <property type="match status" value="1"/>
</dbReference>
<dbReference type="Gene3D" id="3.90.1150.10">
    <property type="entry name" value="Aspartate Aminotransferase, domain 1"/>
    <property type="match status" value="1"/>
</dbReference>